<dbReference type="Proteomes" id="UP001501020">
    <property type="component" value="Unassembled WGS sequence"/>
</dbReference>
<accession>A0ABN2ZYE0</accession>
<comment type="caution">
    <text evidence="2">The sequence shown here is derived from an EMBL/GenBank/DDBJ whole genome shotgun (WGS) entry which is preliminary data.</text>
</comment>
<name>A0ABN2ZYE0_9ACTN</name>
<dbReference type="InterPro" id="IPR047789">
    <property type="entry name" value="CU044_5270-like"/>
</dbReference>
<protein>
    <recommendedName>
        <fullName evidence="4">CU044_5270 family protein</fullName>
    </recommendedName>
</protein>
<feature type="region of interest" description="Disordered" evidence="1">
    <location>
        <begin position="1"/>
        <end position="21"/>
    </location>
</feature>
<dbReference type="NCBIfam" id="NF038083">
    <property type="entry name" value="CU044_5270_fam"/>
    <property type="match status" value="1"/>
</dbReference>
<evidence type="ECO:0008006" key="4">
    <source>
        <dbReference type="Google" id="ProtNLM"/>
    </source>
</evidence>
<evidence type="ECO:0000313" key="2">
    <source>
        <dbReference type="EMBL" id="GAA2150118.1"/>
    </source>
</evidence>
<organism evidence="2 3">
    <name type="scientific">Actinomadura napierensis</name>
    <dbReference type="NCBI Taxonomy" id="267854"/>
    <lineage>
        <taxon>Bacteria</taxon>
        <taxon>Bacillati</taxon>
        <taxon>Actinomycetota</taxon>
        <taxon>Actinomycetes</taxon>
        <taxon>Streptosporangiales</taxon>
        <taxon>Thermomonosporaceae</taxon>
        <taxon>Actinomadura</taxon>
    </lineage>
</organism>
<dbReference type="RefSeq" id="WP_344272839.1">
    <property type="nucleotide sequence ID" value="NZ_BAAAMR010000053.1"/>
</dbReference>
<sequence length="332" mass="35734">MNDLEEVGAFRAQVPEPGRDRVAPGRERLVRAAARPRHRMPVWRVGLAVGTAAAGAAAVTAVVTGGGDPPPPVATRPVSATQVLERAATATGARPDHRPGSHQWVYTRTFQAGQPDAPSFVQHMESWVRFDGLKTARYDQTPGKKPRLVVTDVKPDGDSEERSPAQWYDYLRALPGAPSALLARMDRRADAYNAEQHHRLFSTADGRDQWVFGRLVDFLGQGPSAPPSGRATIFRALAEIPGVQVKEGTKDAMGRAGTAVSRTGPDGMREEFVLASGTYDYLGRRFVAVKAQALAKRPAVRGGPSPVIRAGTVADEQAVEVTTVVDRPGQRP</sequence>
<keyword evidence="3" id="KW-1185">Reference proteome</keyword>
<reference evidence="2 3" key="1">
    <citation type="journal article" date="2019" name="Int. J. Syst. Evol. Microbiol.">
        <title>The Global Catalogue of Microorganisms (GCM) 10K type strain sequencing project: providing services to taxonomists for standard genome sequencing and annotation.</title>
        <authorList>
            <consortium name="The Broad Institute Genomics Platform"/>
            <consortium name="The Broad Institute Genome Sequencing Center for Infectious Disease"/>
            <person name="Wu L."/>
            <person name="Ma J."/>
        </authorList>
    </citation>
    <scope>NUCLEOTIDE SEQUENCE [LARGE SCALE GENOMIC DNA]</scope>
    <source>
        <strain evidence="2 3">JCM 13850</strain>
    </source>
</reference>
<evidence type="ECO:0000256" key="1">
    <source>
        <dbReference type="SAM" id="MobiDB-lite"/>
    </source>
</evidence>
<dbReference type="EMBL" id="BAAAMR010000053">
    <property type="protein sequence ID" value="GAA2150118.1"/>
    <property type="molecule type" value="Genomic_DNA"/>
</dbReference>
<proteinExistence type="predicted"/>
<evidence type="ECO:0000313" key="3">
    <source>
        <dbReference type="Proteomes" id="UP001501020"/>
    </source>
</evidence>
<gene>
    <name evidence="2" type="ORF">GCM10009727_54230</name>
</gene>